<proteinExistence type="predicted"/>
<comment type="caution">
    <text evidence="2">The sequence shown here is derived from an EMBL/GenBank/DDBJ whole genome shotgun (WGS) entry which is preliminary data.</text>
</comment>
<keyword evidence="3" id="KW-1185">Reference proteome</keyword>
<evidence type="ECO:0000256" key="1">
    <source>
        <dbReference type="SAM" id="MobiDB-lite"/>
    </source>
</evidence>
<dbReference type="EMBL" id="CAJHJT010000012">
    <property type="protein sequence ID" value="CAD6998303.1"/>
    <property type="molecule type" value="Genomic_DNA"/>
</dbReference>
<name>A0A811UMJ2_CERCA</name>
<evidence type="ECO:0000313" key="3">
    <source>
        <dbReference type="Proteomes" id="UP000606786"/>
    </source>
</evidence>
<feature type="compositionally biased region" description="Polar residues" evidence="1">
    <location>
        <begin position="7"/>
        <end position="17"/>
    </location>
</feature>
<dbReference type="Proteomes" id="UP000606786">
    <property type="component" value="Unassembled WGS sequence"/>
</dbReference>
<protein>
    <submittedName>
        <fullName evidence="2">(Mediterranean fruit fly) hypothetical protein</fullName>
    </submittedName>
</protein>
<gene>
    <name evidence="2" type="ORF">CCAP1982_LOCUS6912</name>
</gene>
<evidence type="ECO:0000313" key="2">
    <source>
        <dbReference type="EMBL" id="CAD6998303.1"/>
    </source>
</evidence>
<accession>A0A811UMJ2</accession>
<feature type="region of interest" description="Disordered" evidence="1">
    <location>
        <begin position="1"/>
        <end position="44"/>
    </location>
</feature>
<dbReference type="AlphaFoldDB" id="A0A811UMJ2"/>
<feature type="compositionally biased region" description="Acidic residues" evidence="1">
    <location>
        <begin position="32"/>
        <end position="43"/>
    </location>
</feature>
<sequence length="185" mass="20813">MKPLTPASGQEQRNPTNDALDDKKICNQQQNETEEDEYEDEDKVEARSIRGNGDVQYFIRGNNKNHTNAIYYADSSPISERPNGLGLNRRPFGGFCAKVHVIDEDIWREMKKLTARSTAFTGAKSLATSCMLLQPRTHARGNSLSEPDQPVDSLSLRNCERTKREIRKHFSAAAKAKPIYGNTIT</sequence>
<reference evidence="2" key="1">
    <citation type="submission" date="2020-11" db="EMBL/GenBank/DDBJ databases">
        <authorList>
            <person name="Whitehead M."/>
        </authorList>
    </citation>
    <scope>NUCLEOTIDE SEQUENCE</scope>
    <source>
        <strain evidence="2">EGII</strain>
    </source>
</reference>
<organism evidence="2 3">
    <name type="scientific">Ceratitis capitata</name>
    <name type="common">Mediterranean fruit fly</name>
    <name type="synonym">Tephritis capitata</name>
    <dbReference type="NCBI Taxonomy" id="7213"/>
    <lineage>
        <taxon>Eukaryota</taxon>
        <taxon>Metazoa</taxon>
        <taxon>Ecdysozoa</taxon>
        <taxon>Arthropoda</taxon>
        <taxon>Hexapoda</taxon>
        <taxon>Insecta</taxon>
        <taxon>Pterygota</taxon>
        <taxon>Neoptera</taxon>
        <taxon>Endopterygota</taxon>
        <taxon>Diptera</taxon>
        <taxon>Brachycera</taxon>
        <taxon>Muscomorpha</taxon>
        <taxon>Tephritoidea</taxon>
        <taxon>Tephritidae</taxon>
        <taxon>Ceratitis</taxon>
        <taxon>Ceratitis</taxon>
    </lineage>
</organism>